<dbReference type="RefSeq" id="WP_048311576.1">
    <property type="nucleotide sequence ID" value="NZ_CP119526.1"/>
</dbReference>
<evidence type="ECO:0000259" key="1">
    <source>
        <dbReference type="Pfam" id="PF01869"/>
    </source>
</evidence>
<dbReference type="InterPro" id="IPR052519">
    <property type="entry name" value="Euk-type_GlcNAc_Kinase"/>
</dbReference>
<organism evidence="2 3">
    <name type="scientific">Guptibacillus hwajinpoensis</name>
    <dbReference type="NCBI Taxonomy" id="208199"/>
    <lineage>
        <taxon>Bacteria</taxon>
        <taxon>Bacillati</taxon>
        <taxon>Bacillota</taxon>
        <taxon>Bacilli</taxon>
        <taxon>Bacillales</taxon>
        <taxon>Guptibacillaceae</taxon>
        <taxon>Guptibacillus</taxon>
    </lineage>
</organism>
<evidence type="ECO:0000313" key="2">
    <source>
        <dbReference type="EMBL" id="KMM36864.1"/>
    </source>
</evidence>
<accession>A0A0J6CXT3</accession>
<dbReference type="InterPro" id="IPR002731">
    <property type="entry name" value="ATPase_BadF"/>
</dbReference>
<keyword evidence="3" id="KW-1185">Reference proteome</keyword>
<dbReference type="SUPFAM" id="SSF53067">
    <property type="entry name" value="Actin-like ATPase domain"/>
    <property type="match status" value="2"/>
</dbReference>
<dbReference type="InterPro" id="IPR043129">
    <property type="entry name" value="ATPase_NBD"/>
</dbReference>
<dbReference type="STRING" id="157733.AB986_13175"/>
<protein>
    <recommendedName>
        <fullName evidence="1">ATPase BadF/BadG/BcrA/BcrD type domain-containing protein</fullName>
    </recommendedName>
</protein>
<dbReference type="Gene3D" id="3.30.420.40">
    <property type="match status" value="2"/>
</dbReference>
<dbReference type="OrthoDB" id="9772633at2"/>
<dbReference type="PATRIC" id="fig|157733.3.peg.678"/>
<evidence type="ECO:0000313" key="3">
    <source>
        <dbReference type="Proteomes" id="UP000035996"/>
    </source>
</evidence>
<gene>
    <name evidence="2" type="ORF">AB986_13175</name>
</gene>
<dbReference type="PANTHER" id="PTHR43190">
    <property type="entry name" value="N-ACETYL-D-GLUCOSAMINE KINASE"/>
    <property type="match status" value="1"/>
</dbReference>
<reference evidence="2" key="1">
    <citation type="submission" date="2015-06" db="EMBL/GenBank/DDBJ databases">
        <authorList>
            <person name="Liu B."/>
            <person name="Wang J."/>
            <person name="Zhu Y."/>
            <person name="Liu G."/>
            <person name="Chen Q."/>
            <person name="Zheng C."/>
            <person name="Che J."/>
            <person name="Ge C."/>
            <person name="Shi H."/>
            <person name="Pan Z."/>
            <person name="Liu X."/>
        </authorList>
    </citation>
    <scope>NUCLEOTIDE SEQUENCE [LARGE SCALE GENOMIC DNA]</scope>
    <source>
        <strain evidence="2">DSM 16346</strain>
    </source>
</reference>
<name>A0A0J6CXT3_9BACL</name>
<comment type="caution">
    <text evidence="2">The sequence shown here is derived from an EMBL/GenBank/DDBJ whole genome shotgun (WGS) entry which is preliminary data.</text>
</comment>
<dbReference type="Proteomes" id="UP000035996">
    <property type="component" value="Unassembled WGS sequence"/>
</dbReference>
<dbReference type="Pfam" id="PF01869">
    <property type="entry name" value="BcrAD_BadFG"/>
    <property type="match status" value="1"/>
</dbReference>
<dbReference type="CDD" id="cd24007">
    <property type="entry name" value="ASKHA_NBD_eukNAGK-like"/>
    <property type="match status" value="1"/>
</dbReference>
<sequence length="324" mass="35759">MQSNKKYYIGIDGGGTKTVGLLCKEDGVILAQSTAGSTNLKSRSEHAVRSAVQNVIKELTTDLHVEQLERIFVSTAGGDREEDQLRWKKWINEALSDFRGFIVVKNDAYGALASGTFAMEGTVLIAGTGTIAYSISANATRRVGGWGYLFGDEGSGYDIGRQALRTVASMHDGREKRDETFIAEVLSFLKLRNATELITTIYEDPYPRMKIASLAQVVIQLAEQKNRQATTILNKALDHLMDLTKEIDGEDDKLVICGGLFQSDYFRRCFIELRKERKLVGEICYPTLSPAVGACICALISENQSITKQQKENLLSSHQTIDGS</sequence>
<feature type="domain" description="ATPase BadF/BadG/BcrA/BcrD type" evidence="1">
    <location>
        <begin position="9"/>
        <end position="298"/>
    </location>
</feature>
<dbReference type="PANTHER" id="PTHR43190:SF3">
    <property type="entry name" value="N-ACETYL-D-GLUCOSAMINE KINASE"/>
    <property type="match status" value="1"/>
</dbReference>
<dbReference type="AlphaFoldDB" id="A0A0J6CXT3"/>
<dbReference type="EMBL" id="LELK01000004">
    <property type="protein sequence ID" value="KMM36864.1"/>
    <property type="molecule type" value="Genomic_DNA"/>
</dbReference>
<proteinExistence type="predicted"/>